<protein>
    <submittedName>
        <fullName evidence="1">Uncharacterized protein</fullName>
    </submittedName>
</protein>
<gene>
    <name evidence="1" type="ORF">PRECH8_04970</name>
</gene>
<accession>A0A916QEV1</accession>
<comment type="caution">
    <text evidence="1">The sequence shown here is derived from an EMBL/GenBank/DDBJ whole genome shotgun (WGS) entry which is preliminary data.</text>
</comment>
<dbReference type="AlphaFoldDB" id="A0A916QEV1"/>
<evidence type="ECO:0000313" key="2">
    <source>
        <dbReference type="Proteomes" id="UP000654993"/>
    </source>
</evidence>
<organism evidence="1 2">
    <name type="scientific">Insulibacter thermoxylanivorax</name>
    <dbReference type="NCBI Taxonomy" id="2749268"/>
    <lineage>
        <taxon>Bacteria</taxon>
        <taxon>Bacillati</taxon>
        <taxon>Bacillota</taxon>
        <taxon>Bacilli</taxon>
        <taxon>Bacillales</taxon>
        <taxon>Paenibacillaceae</taxon>
        <taxon>Insulibacter</taxon>
    </lineage>
</organism>
<reference evidence="1" key="2">
    <citation type="journal article" date="2021" name="Data Brief">
        <title>Draft genome sequence data of the facultative, thermophilic, xylanolytic bacterium Paenibacillus sp. strain DA-C8.</title>
        <authorList>
            <person name="Chhe C."/>
            <person name="Uke A."/>
            <person name="Baramee S."/>
            <person name="Ungkulpasvich U."/>
            <person name="Tachaapaikoon C."/>
            <person name="Pason P."/>
            <person name="Waeonukul R."/>
            <person name="Ratanakhanokchai K."/>
            <person name="Kosugi A."/>
        </authorList>
    </citation>
    <scope>NUCLEOTIDE SEQUENCE</scope>
    <source>
        <strain evidence="1">DA-C8</strain>
    </source>
</reference>
<proteinExistence type="predicted"/>
<dbReference type="Proteomes" id="UP000654993">
    <property type="component" value="Unassembled WGS sequence"/>
</dbReference>
<name>A0A916QEV1_9BACL</name>
<dbReference type="EMBL" id="BMAQ01000004">
    <property type="protein sequence ID" value="GFR37201.1"/>
    <property type="molecule type" value="Genomic_DNA"/>
</dbReference>
<reference evidence="1" key="1">
    <citation type="submission" date="2020-08" db="EMBL/GenBank/DDBJ databases">
        <authorList>
            <person name="Uke A."/>
            <person name="Chhe C."/>
            <person name="Baramee S."/>
            <person name="Kosugi A."/>
        </authorList>
    </citation>
    <scope>NUCLEOTIDE SEQUENCE</scope>
    <source>
        <strain evidence="1">DA-C8</strain>
    </source>
</reference>
<sequence>MRIYENGWYETAISATRSLEHLRPAKLHCNHVIMRLQSYGDAGWNGAVFGHEVRLEDDDKRKY</sequence>
<evidence type="ECO:0000313" key="1">
    <source>
        <dbReference type="EMBL" id="GFR37201.1"/>
    </source>
</evidence>
<keyword evidence="2" id="KW-1185">Reference proteome</keyword>